<evidence type="ECO:0000256" key="2">
    <source>
        <dbReference type="SAM" id="MobiDB-lite"/>
    </source>
</evidence>
<sequence length="1243" mass="134286">MDAAAALESLKSLYKSQETSEDDRGVGGDESVSEALSKEVFSTYQCRSIGDRGVPHPGSIAEATSLSAIPLPVSTYPLWDSIPADLVSTGKLSQLQLEGVLYACTKHLEFLPSGERAGFFIGDGAGVGKGRQIAGIILDNYARGRRRHVWLSTSSDLHHDAERDLRNLGCHINVINNCQTLDKETRALGLPKDFQEGVLFLTYSTLISNVKGRTRLQQVVDWLGGPEAFDGLICFDECHKAKNFVPGKEAQSTKVATAVLELQKVLPRARIVYCSATGVSEVGNMAYMTRLGLWGPGSAFSDFEAFLDSMKKRGVSFMEMLAMEMKSEGYYVARGLSFRDAEFMELECKLAPEQVEVYDRAVDLWQDLRREISSALDKTGSTNREVWKPFWSAAQRFFKLLCISLKIPRVVQQAQHALAEGCAVVIGLQTTGEAAADSMGLEPGQVCGFVSTTKEMVMRFVQLHFPTRFEVNTANVSQGVPASGALEEPSCVAAKEALLERTDTMVLPPNFLDEVVDELGGPKAVAEMTGRKGRIVRDSRGHGVYQLRAKPDSTEMDSLNVMETGAFMRGEKVVAIVSDAASTGISLHASREVANQRRRVHLTIELPWSADKAIQQLGRSHRSNQVTGPIYMLCVTNLGGEKRFAAAVARRLQSLGALTRGDRRAASGIDLSESNFDSPLGRKSLRRMYDCIVQDSPLLPSGVTLPAVLEGCNHEDIEDILASLPTEGVISAAALITAVQKLHARLRDCVDLMGIGVGLPCGDTVAEEGAAAAGPAAGNGSNKDMGDVRRFLNRLLGLPVARQNLLFNYFACTLTAEIRAAKAEGRYHEGVSDLSGSHTKKPKPQVLWVDHYTGLETLRNDLVMDRGMSFEAACARLEHEGTGGDASGFRCSKRPMFGRVMYILAIQKAGHPNIFNICRPNTGASYFDMEIDELSLKYKRADLEEVREGWEEVYQSSLTNCMHGPNCTQGPECQVGRRLTDVTIVSGSVVRVWGALESTLARHEGMLSKSDRTMRVVRVDFGDGSHLVGVRYPAHLLPQVVATLASAQALISQQQLQLQQQQAGGGPGSSLQQQALQAAAMGAGGAIRVEPVSPVDKKSLAKALRPPRTMLSFFKPKSVTPTKRREMAALAEMDPKGDPSDPHHASAARIKPVLSHSASRALTQPAAKRPRIDSAQPCGHGTNGGTEPTPSAANGAGRPGAVAAAVPSTKPAAQQTANEEAVRALKVTQGNVERAANWVLSGM</sequence>
<feature type="compositionally biased region" description="Basic and acidic residues" evidence="2">
    <location>
        <begin position="1133"/>
        <end position="1144"/>
    </location>
</feature>
<dbReference type="GO" id="GO:0006355">
    <property type="term" value="P:regulation of DNA-templated transcription"/>
    <property type="evidence" value="ECO:0007669"/>
    <property type="project" value="InterPro"/>
</dbReference>
<dbReference type="Pfam" id="PF13872">
    <property type="entry name" value="AAA_34"/>
    <property type="match status" value="1"/>
</dbReference>
<dbReference type="Pfam" id="PF25373">
    <property type="entry name" value="SBNO"/>
    <property type="match status" value="1"/>
</dbReference>
<gene>
    <name evidence="6" type="ORF">WJX72_003136</name>
</gene>
<feature type="domain" description="Strawberry notch helicase C" evidence="3">
    <location>
        <begin position="510"/>
        <end position="833"/>
    </location>
</feature>
<reference evidence="6 7" key="1">
    <citation type="journal article" date="2024" name="Nat. Commun.">
        <title>Phylogenomics reveals the evolutionary origins of lichenization in chlorophyte algae.</title>
        <authorList>
            <person name="Puginier C."/>
            <person name="Libourel C."/>
            <person name="Otte J."/>
            <person name="Skaloud P."/>
            <person name="Haon M."/>
            <person name="Grisel S."/>
            <person name="Petersen M."/>
            <person name="Berrin J.G."/>
            <person name="Delaux P.M."/>
            <person name="Dal Grande F."/>
            <person name="Keller J."/>
        </authorList>
    </citation>
    <scope>NUCLEOTIDE SEQUENCE [LARGE SCALE GENOMIC DNA]</scope>
    <source>
        <strain evidence="6 7">SAG 2043</strain>
    </source>
</reference>
<dbReference type="InterPro" id="IPR057332">
    <property type="entry name" value="SBNO_a/b_dom"/>
</dbReference>
<dbReference type="InterPro" id="IPR039187">
    <property type="entry name" value="SNO_AAA"/>
</dbReference>
<proteinExistence type="inferred from homology"/>
<evidence type="ECO:0000256" key="1">
    <source>
        <dbReference type="ARBA" id="ARBA00006992"/>
    </source>
</evidence>
<dbReference type="InterPro" id="IPR026937">
    <property type="entry name" value="SBNO_Helicase_C_dom"/>
</dbReference>
<evidence type="ECO:0000259" key="4">
    <source>
        <dbReference type="Pfam" id="PF13872"/>
    </source>
</evidence>
<keyword evidence="7" id="KW-1185">Reference proteome</keyword>
<dbReference type="Gene3D" id="3.40.50.300">
    <property type="entry name" value="P-loop containing nucleotide triphosphate hydrolases"/>
    <property type="match status" value="1"/>
</dbReference>
<feature type="domain" description="SBNO alpha/beta" evidence="5">
    <location>
        <begin position="868"/>
        <end position="978"/>
    </location>
</feature>
<dbReference type="GO" id="GO:0042393">
    <property type="term" value="F:histone binding"/>
    <property type="evidence" value="ECO:0007669"/>
    <property type="project" value="TreeGrafter"/>
</dbReference>
<organism evidence="6 7">
    <name type="scientific">[Myrmecia] bisecta</name>
    <dbReference type="NCBI Taxonomy" id="41462"/>
    <lineage>
        <taxon>Eukaryota</taxon>
        <taxon>Viridiplantae</taxon>
        <taxon>Chlorophyta</taxon>
        <taxon>core chlorophytes</taxon>
        <taxon>Trebouxiophyceae</taxon>
        <taxon>Trebouxiales</taxon>
        <taxon>Trebouxiaceae</taxon>
        <taxon>Myrmecia</taxon>
    </lineage>
</organism>
<comment type="similarity">
    <text evidence="1">Belongs to the SBNO family.</text>
</comment>
<protein>
    <submittedName>
        <fullName evidence="6">Uncharacterized protein</fullName>
    </submittedName>
</protein>
<dbReference type="PANTHER" id="PTHR12706:SF33">
    <property type="entry name" value="PROTEIN WITH HELICASE_C DOMAIN"/>
    <property type="match status" value="1"/>
</dbReference>
<evidence type="ECO:0000313" key="6">
    <source>
        <dbReference type="EMBL" id="KAK9814268.1"/>
    </source>
</evidence>
<dbReference type="GO" id="GO:0031490">
    <property type="term" value="F:chromatin DNA binding"/>
    <property type="evidence" value="ECO:0007669"/>
    <property type="project" value="TreeGrafter"/>
</dbReference>
<feature type="domain" description="Strawberry notch AAA" evidence="4">
    <location>
        <begin position="55"/>
        <end position="360"/>
    </location>
</feature>
<feature type="region of interest" description="Disordered" evidence="2">
    <location>
        <begin position="1133"/>
        <end position="1219"/>
    </location>
</feature>
<name>A0AAW1Q1D3_9CHLO</name>
<dbReference type="GO" id="GO:0005634">
    <property type="term" value="C:nucleus"/>
    <property type="evidence" value="ECO:0007669"/>
    <property type="project" value="TreeGrafter"/>
</dbReference>
<dbReference type="PANTHER" id="PTHR12706">
    <property type="entry name" value="STRAWBERRY NOTCH-RELATED"/>
    <property type="match status" value="1"/>
</dbReference>
<evidence type="ECO:0000313" key="7">
    <source>
        <dbReference type="Proteomes" id="UP001489004"/>
    </source>
</evidence>
<dbReference type="InterPro" id="IPR027417">
    <property type="entry name" value="P-loop_NTPase"/>
</dbReference>
<dbReference type="SUPFAM" id="SSF52540">
    <property type="entry name" value="P-loop containing nucleoside triphosphate hydrolases"/>
    <property type="match status" value="2"/>
</dbReference>
<dbReference type="AlphaFoldDB" id="A0AAW1Q1D3"/>
<dbReference type="InterPro" id="IPR026741">
    <property type="entry name" value="SNO"/>
</dbReference>
<dbReference type="Pfam" id="PF13871">
    <property type="entry name" value="Helicase_C_4"/>
    <property type="match status" value="1"/>
</dbReference>
<dbReference type="EMBL" id="JALJOR010000007">
    <property type="protein sequence ID" value="KAK9814268.1"/>
    <property type="molecule type" value="Genomic_DNA"/>
</dbReference>
<comment type="caution">
    <text evidence="6">The sequence shown here is derived from an EMBL/GenBank/DDBJ whole genome shotgun (WGS) entry which is preliminary data.</text>
</comment>
<evidence type="ECO:0000259" key="5">
    <source>
        <dbReference type="Pfam" id="PF25373"/>
    </source>
</evidence>
<accession>A0AAW1Q1D3</accession>
<dbReference type="Proteomes" id="UP001489004">
    <property type="component" value="Unassembled WGS sequence"/>
</dbReference>
<evidence type="ECO:0000259" key="3">
    <source>
        <dbReference type="Pfam" id="PF13871"/>
    </source>
</evidence>
<feature type="compositionally biased region" description="Low complexity" evidence="2">
    <location>
        <begin position="1192"/>
        <end position="1207"/>
    </location>
</feature>